<dbReference type="InterPro" id="IPR018247">
    <property type="entry name" value="EF_Hand_1_Ca_BS"/>
</dbReference>
<dbReference type="InterPro" id="IPR011992">
    <property type="entry name" value="EF-hand-dom_pair"/>
</dbReference>
<evidence type="ECO:0000259" key="15">
    <source>
        <dbReference type="PROSITE" id="PS50222"/>
    </source>
</evidence>
<dbReference type="GO" id="GO:0015297">
    <property type="term" value="F:antiporter activity"/>
    <property type="evidence" value="ECO:0007669"/>
    <property type="project" value="UniProtKB-KW"/>
</dbReference>
<sequence>MSMLQVVARRAIHHCRNESAIASVRSQSHRTNARCSIQSLHTISSRSQPVHDDRALVAHSIGVSRLFRERTHHTFVVDSSPYFRYAPFDLPHLLSNNRRFFSSPAPQKEVQHISSISSDEFESDKIEKNVPPTSGADKTAAKATSSKPETTEEIKPKAVLVEKKENTIVNKARDLTTWAIKSLVALLAKTPGVLWFYLTHPTEFRKKLVELKEMAVKEAHHYWMGSKLLAADIRTARHILGRTLRGSTLSRRERKQLLRTVTDVFRLVPMSIFVLVPFMELALPFALKIFPNMLPSTFQDSLKEEEKMKGELQMRISMASFFQDTLAELAKEQKKSATLRKANADDASDAESIEIEKEASAESFLEFLKKARTGERIPPNVIIKFAGYFSDNLTLDNMERMQLIPMCKYMGILPYGNDNLLRFQLRHKIRVLKDDDQRILWEGIDSLTKMELREACRERGMRSTGLSKEAYKKSLEEWLELSVRQNVPIVLLIMSRTFYLHDEMVSGESQPDDGSKRVAGLADAMSGIDKDVLNEIVLEMATSKEKSSNADVMKIQLEVLEHHNELIKEEQEERDAAAKEKAEEERKRIEQKEQEEKEAAAAAANATAEERQEVKPDTLSEKTLDGADSTVVFKDTSVISAKVTKDKVPKEVQEEEDEDEQFELSPEEIEAISGLVSPDPLHREREDLKRIKDKIQAESSSDKDVSDSTTEEPQTEKTEESLEMMSAISPNEPMYTDEAQNDARQSIKELDEINEIRKEAKSVVSLKGDTGAKIVVENPDDGKAVAGDQKLQKAIDRLKSRVESMVGKIETHLSDVEVKIGNKFHLLDKDMDGVLTREEMAQVLQTVLKRELTFDEAMAIAQDMDTNEDGVFSLSELQQWADSNIIIKLAEDGREKDVDELITKRLEDFNSGKKKKLDDEAEEWKGI</sequence>
<feature type="domain" description="EF-hand" evidence="15">
    <location>
        <begin position="815"/>
        <end position="850"/>
    </location>
</feature>
<evidence type="ECO:0000256" key="13">
    <source>
        <dbReference type="SAM" id="MobiDB-lite"/>
    </source>
</evidence>
<feature type="compositionally biased region" description="Acidic residues" evidence="13">
    <location>
        <begin position="653"/>
        <end position="670"/>
    </location>
</feature>
<evidence type="ECO:0000256" key="2">
    <source>
        <dbReference type="ARBA" id="ARBA00009584"/>
    </source>
</evidence>
<keyword evidence="8 14" id="KW-1133">Transmembrane helix</keyword>
<keyword evidence="10 14" id="KW-0472">Membrane</keyword>
<evidence type="ECO:0000256" key="10">
    <source>
        <dbReference type="ARBA" id="ARBA00023136"/>
    </source>
</evidence>
<feature type="transmembrane region" description="Helical" evidence="14">
    <location>
        <begin position="264"/>
        <end position="287"/>
    </location>
</feature>
<dbReference type="PROSITE" id="PS51758">
    <property type="entry name" value="LETM1_RBD"/>
    <property type="match status" value="1"/>
</dbReference>
<feature type="region of interest" description="Disordered" evidence="13">
    <location>
        <begin position="112"/>
        <end position="153"/>
    </location>
</feature>
<dbReference type="InterPro" id="IPR033122">
    <property type="entry name" value="LETM1-like_RBD"/>
</dbReference>
<evidence type="ECO:0000259" key="16">
    <source>
        <dbReference type="PROSITE" id="PS51758"/>
    </source>
</evidence>
<dbReference type="SUPFAM" id="SSF47473">
    <property type="entry name" value="EF-hand"/>
    <property type="match status" value="1"/>
</dbReference>
<evidence type="ECO:0000256" key="7">
    <source>
        <dbReference type="ARBA" id="ARBA00022837"/>
    </source>
</evidence>
<keyword evidence="4" id="KW-0050">Antiport</keyword>
<evidence type="ECO:0000256" key="12">
    <source>
        <dbReference type="PROSITE-ProRule" id="PRU01094"/>
    </source>
</evidence>
<protein>
    <recommendedName>
        <fullName evidence="3">Mitochondrial proton/calcium exchanger protein</fullName>
    </recommendedName>
    <alternativeName>
        <fullName evidence="11">Leucine zipper-EF-hand-containing transmembrane protein 1</fullName>
    </alternativeName>
</protein>
<dbReference type="Proteomes" id="UP001530400">
    <property type="component" value="Unassembled WGS sequence"/>
</dbReference>
<organism evidence="17 18">
    <name type="scientific">Cyclotella atomus</name>
    <dbReference type="NCBI Taxonomy" id="382360"/>
    <lineage>
        <taxon>Eukaryota</taxon>
        <taxon>Sar</taxon>
        <taxon>Stramenopiles</taxon>
        <taxon>Ochrophyta</taxon>
        <taxon>Bacillariophyta</taxon>
        <taxon>Coscinodiscophyceae</taxon>
        <taxon>Thalassiosirophycidae</taxon>
        <taxon>Stephanodiscales</taxon>
        <taxon>Stephanodiscaceae</taxon>
        <taxon>Cyclotella</taxon>
    </lineage>
</organism>
<dbReference type="InterPro" id="IPR044202">
    <property type="entry name" value="LETM1/MDM38-like"/>
</dbReference>
<keyword evidence="5 14" id="KW-0812">Transmembrane</keyword>
<evidence type="ECO:0000313" key="18">
    <source>
        <dbReference type="Proteomes" id="UP001530400"/>
    </source>
</evidence>
<gene>
    <name evidence="17" type="ORF">ACHAWO_007511</name>
</gene>
<feature type="compositionally biased region" description="Basic and acidic residues" evidence="13">
    <location>
        <begin position="566"/>
        <end position="599"/>
    </location>
</feature>
<evidence type="ECO:0000256" key="4">
    <source>
        <dbReference type="ARBA" id="ARBA00022449"/>
    </source>
</evidence>
<feature type="domain" description="Letm1 RBD" evidence="16">
    <location>
        <begin position="310"/>
        <end position="586"/>
    </location>
</feature>
<evidence type="ECO:0000256" key="3">
    <source>
        <dbReference type="ARBA" id="ARBA00020557"/>
    </source>
</evidence>
<comment type="subcellular location">
    <subcellularLocation>
        <location evidence="1">Mitochondrion inner membrane</location>
        <topology evidence="1">Single-pass membrane protein</topology>
    </subcellularLocation>
</comment>
<evidence type="ECO:0000256" key="8">
    <source>
        <dbReference type="ARBA" id="ARBA00022989"/>
    </source>
</evidence>
<dbReference type="PROSITE" id="PS50222">
    <property type="entry name" value="EF_HAND_2"/>
    <property type="match status" value="1"/>
</dbReference>
<feature type="compositionally biased region" description="Basic and acidic residues" evidence="13">
    <location>
        <begin position="680"/>
        <end position="706"/>
    </location>
</feature>
<keyword evidence="7" id="KW-0106">Calcium</keyword>
<dbReference type="PANTHER" id="PTHR14009:SF1">
    <property type="entry name" value="MITOCHONDRIAL PROTON_CALCIUM EXCHANGER PROTEIN"/>
    <property type="match status" value="1"/>
</dbReference>
<evidence type="ECO:0000256" key="9">
    <source>
        <dbReference type="ARBA" id="ARBA00023128"/>
    </source>
</evidence>
<dbReference type="PROSITE" id="PS00018">
    <property type="entry name" value="EF_HAND_1"/>
    <property type="match status" value="1"/>
</dbReference>
<keyword evidence="4" id="KW-0813">Transport</keyword>
<accession>A0ABD3N423</accession>
<dbReference type="InterPro" id="IPR002048">
    <property type="entry name" value="EF_hand_dom"/>
</dbReference>
<evidence type="ECO:0000256" key="5">
    <source>
        <dbReference type="ARBA" id="ARBA00022692"/>
    </source>
</evidence>
<keyword evidence="18" id="KW-1185">Reference proteome</keyword>
<evidence type="ECO:0000256" key="11">
    <source>
        <dbReference type="ARBA" id="ARBA00031360"/>
    </source>
</evidence>
<keyword evidence="6" id="KW-0999">Mitochondrion inner membrane</keyword>
<dbReference type="PANTHER" id="PTHR14009">
    <property type="entry name" value="LEUCINE ZIPPER-EF-HAND CONTAINING TRANSMEMBRANE PROTEIN"/>
    <property type="match status" value="1"/>
</dbReference>
<dbReference type="EMBL" id="JALLPJ020001333">
    <property type="protein sequence ID" value="KAL3769312.1"/>
    <property type="molecule type" value="Genomic_DNA"/>
</dbReference>
<name>A0ABD3N423_9STRA</name>
<dbReference type="CDD" id="cd00051">
    <property type="entry name" value="EFh"/>
    <property type="match status" value="1"/>
</dbReference>
<feature type="compositionally biased region" description="Low complexity" evidence="13">
    <location>
        <begin position="133"/>
        <end position="147"/>
    </location>
</feature>
<reference evidence="17 18" key="1">
    <citation type="submission" date="2024-10" db="EMBL/GenBank/DDBJ databases">
        <title>Updated reference genomes for cyclostephanoid diatoms.</title>
        <authorList>
            <person name="Roberts W.R."/>
            <person name="Alverson A.J."/>
        </authorList>
    </citation>
    <scope>NUCLEOTIDE SEQUENCE [LARGE SCALE GENOMIC DNA]</scope>
    <source>
        <strain evidence="17 18">AJA010-31</strain>
    </source>
</reference>
<evidence type="ECO:0000256" key="6">
    <source>
        <dbReference type="ARBA" id="ARBA00022792"/>
    </source>
</evidence>
<comment type="caution">
    <text evidence="17">The sequence shown here is derived from an EMBL/GenBank/DDBJ whole genome shotgun (WGS) entry which is preliminary data.</text>
</comment>
<feature type="region of interest" description="Disordered" evidence="13">
    <location>
        <begin position="566"/>
        <end position="724"/>
    </location>
</feature>
<proteinExistence type="inferred from homology"/>
<keyword evidence="9 12" id="KW-0496">Mitochondrion</keyword>
<dbReference type="Gene3D" id="1.10.238.10">
    <property type="entry name" value="EF-hand"/>
    <property type="match status" value="1"/>
</dbReference>
<evidence type="ECO:0000256" key="1">
    <source>
        <dbReference type="ARBA" id="ARBA00004434"/>
    </source>
</evidence>
<dbReference type="GO" id="GO:0005743">
    <property type="term" value="C:mitochondrial inner membrane"/>
    <property type="evidence" value="ECO:0007669"/>
    <property type="project" value="UniProtKB-SubCell"/>
</dbReference>
<dbReference type="AlphaFoldDB" id="A0ABD3N423"/>
<feature type="compositionally biased region" description="Basic and acidic residues" evidence="13">
    <location>
        <begin position="643"/>
        <end position="652"/>
    </location>
</feature>
<dbReference type="Pfam" id="PF07766">
    <property type="entry name" value="LETM1_RBD"/>
    <property type="match status" value="1"/>
</dbReference>
<dbReference type="Pfam" id="PF13499">
    <property type="entry name" value="EF-hand_7"/>
    <property type="match status" value="1"/>
</dbReference>
<comment type="similarity">
    <text evidence="2">Belongs to the LETM1 family.</text>
</comment>
<evidence type="ECO:0000256" key="14">
    <source>
        <dbReference type="SAM" id="Phobius"/>
    </source>
</evidence>
<evidence type="ECO:0000313" key="17">
    <source>
        <dbReference type="EMBL" id="KAL3769312.1"/>
    </source>
</evidence>
<feature type="compositionally biased region" description="Basic and acidic residues" evidence="13">
    <location>
        <begin position="608"/>
        <end position="625"/>
    </location>
</feature>